<feature type="domain" description="Sulfatase-modifying factor enzyme-like" evidence="4">
    <location>
        <begin position="563"/>
        <end position="793"/>
    </location>
</feature>
<evidence type="ECO:0000259" key="4">
    <source>
        <dbReference type="Pfam" id="PF03781"/>
    </source>
</evidence>
<dbReference type="EMBL" id="CP063458">
    <property type="protein sequence ID" value="QOV88690.1"/>
    <property type="molecule type" value="Genomic_DNA"/>
</dbReference>
<keyword evidence="6" id="KW-1185">Reference proteome</keyword>
<evidence type="ECO:0000256" key="3">
    <source>
        <dbReference type="SAM" id="SignalP"/>
    </source>
</evidence>
<dbReference type="Gene3D" id="3.90.1580.10">
    <property type="entry name" value="paralog of FGE (formylglycine-generating enzyme)"/>
    <property type="match status" value="1"/>
</dbReference>
<evidence type="ECO:0000313" key="5">
    <source>
        <dbReference type="EMBL" id="QOV88690.1"/>
    </source>
</evidence>
<gene>
    <name evidence="5" type="ORF">IPV69_21015</name>
</gene>
<dbReference type="InterPro" id="IPR051043">
    <property type="entry name" value="Sulfatase_Mod_Factor_Kinase"/>
</dbReference>
<dbReference type="InterPro" id="IPR005532">
    <property type="entry name" value="SUMF_dom"/>
</dbReference>
<feature type="compositionally biased region" description="Basic and acidic residues" evidence="2">
    <location>
        <begin position="696"/>
        <end position="710"/>
    </location>
</feature>
<dbReference type="RefSeq" id="WP_206291689.1">
    <property type="nucleotide sequence ID" value="NZ_CP063458.1"/>
</dbReference>
<dbReference type="KEGG" id="hbs:IPV69_21015"/>
<dbReference type="InterPro" id="IPR042095">
    <property type="entry name" value="SUMF_sf"/>
</dbReference>
<dbReference type="InterPro" id="IPR016187">
    <property type="entry name" value="CTDL_fold"/>
</dbReference>
<feature type="signal peptide" evidence="3">
    <location>
        <begin position="1"/>
        <end position="20"/>
    </location>
</feature>
<accession>A0A7M2WW21</accession>
<feature type="coiled-coil region" evidence="1">
    <location>
        <begin position="410"/>
        <end position="440"/>
    </location>
</feature>
<dbReference type="SUPFAM" id="SSF50494">
    <property type="entry name" value="Trypsin-like serine proteases"/>
    <property type="match status" value="1"/>
</dbReference>
<feature type="region of interest" description="Disordered" evidence="2">
    <location>
        <begin position="687"/>
        <end position="710"/>
    </location>
</feature>
<organism evidence="5 6">
    <name type="scientific">Humisphaera borealis</name>
    <dbReference type="NCBI Taxonomy" id="2807512"/>
    <lineage>
        <taxon>Bacteria</taxon>
        <taxon>Pseudomonadati</taxon>
        <taxon>Planctomycetota</taxon>
        <taxon>Phycisphaerae</taxon>
        <taxon>Tepidisphaerales</taxon>
        <taxon>Tepidisphaeraceae</taxon>
        <taxon>Humisphaera</taxon>
    </lineage>
</organism>
<dbReference type="Proteomes" id="UP000593765">
    <property type="component" value="Chromosome"/>
</dbReference>
<keyword evidence="1" id="KW-0175">Coiled coil</keyword>
<dbReference type="PANTHER" id="PTHR23150:SF19">
    <property type="entry name" value="FORMYLGLYCINE-GENERATING ENZYME"/>
    <property type="match status" value="1"/>
</dbReference>
<sequence>MGFRIVLALALQVICASAYGAVENALLESGRRATGYVLVGNEKSFSTGSSFCVDATGIFITNHHVVADFNAKTDQIRIVVAPGTKAQKIFAATIVKTDAASDVAILRVDRSGNLEVLDLASPASLAGLKETTPVAAFGFPLGQKLSLKADSTYPATSITVGRVSALRKQGGQLVDIQFDANVTFGNSGGPLIDSSGSVIGIVRGGVPGKPINFAVPVSYIRSLLSAAGITPTPRMMTDPDVAAWYIRWLSREKSVDKAAVPSPEVQKKNLEIVRGLMDKSYADKTPAGRYNLLIELLGRATETKDDPDGRYTLLNEAREIGISSGDVMASLYACSRITDAYAVRPADIVLDTLERSAPKGASQQQELAWVSATAMMLAEAKSQREEYAEVRKLIPLIRSSGTASRNPAVLAQMRDRVARLEALAAEFTKVESSLDKLKTAPEDPDANATVGKYKCLVRGDFDAGLPMLAKGSDGPLKAIAAADLKNPATPEAQRELGDQWWDMAAKQPLAADGCKARAGFWYAKAQPQLTGLVKTMVDQRLAQLPSTLRLQSRTTFTNSIGARLVYVKPGTFAMGSAQTVAGRGADEFQHEVTISQGYYMGATEVTQAQWRAVMGTEPSRLKQDDFPVDAVSWHDAAEFCRRLSQKEGKTYRLPTEAEWEYAARAGTTTKWSFGDRPEDLHRFGNYSDVSSTQNHRWQDKSANDGNDRLARVGSYPSNPWGLYDMYGNVHEWCSDWYGEYPQVAVTDPAGPNTGTERVVRGGSYANAASTCSSAKRGTLSPDKRQGSYGFRIVMVEN</sequence>
<dbReference type="PANTHER" id="PTHR23150">
    <property type="entry name" value="SULFATASE MODIFYING FACTOR 1, 2"/>
    <property type="match status" value="1"/>
</dbReference>
<evidence type="ECO:0000313" key="6">
    <source>
        <dbReference type="Proteomes" id="UP000593765"/>
    </source>
</evidence>
<dbReference type="Pfam" id="PF03781">
    <property type="entry name" value="FGE-sulfatase"/>
    <property type="match status" value="1"/>
</dbReference>
<dbReference type="Gene3D" id="2.40.10.120">
    <property type="match status" value="1"/>
</dbReference>
<reference evidence="5 6" key="1">
    <citation type="submission" date="2020-10" db="EMBL/GenBank/DDBJ databases">
        <title>Wide distribution of Phycisphaera-like planctomycetes from WD2101 soil group in peatlands and genome analysis of the first cultivated representative.</title>
        <authorList>
            <person name="Dedysh S.N."/>
            <person name="Beletsky A.V."/>
            <person name="Ivanova A."/>
            <person name="Kulichevskaya I.S."/>
            <person name="Suzina N.E."/>
            <person name="Philippov D.A."/>
            <person name="Rakitin A.L."/>
            <person name="Mardanov A.V."/>
            <person name="Ravin N.V."/>
        </authorList>
    </citation>
    <scope>NUCLEOTIDE SEQUENCE [LARGE SCALE GENOMIC DNA]</scope>
    <source>
        <strain evidence="5 6">M1803</strain>
    </source>
</reference>
<evidence type="ECO:0000256" key="1">
    <source>
        <dbReference type="SAM" id="Coils"/>
    </source>
</evidence>
<dbReference type="InterPro" id="IPR009003">
    <property type="entry name" value="Peptidase_S1_PA"/>
</dbReference>
<dbReference type="SUPFAM" id="SSF56436">
    <property type="entry name" value="C-type lectin-like"/>
    <property type="match status" value="1"/>
</dbReference>
<dbReference type="AlphaFoldDB" id="A0A7M2WW21"/>
<name>A0A7M2WW21_9BACT</name>
<evidence type="ECO:0000256" key="2">
    <source>
        <dbReference type="SAM" id="MobiDB-lite"/>
    </source>
</evidence>
<proteinExistence type="predicted"/>
<dbReference type="GO" id="GO:0120147">
    <property type="term" value="F:formylglycine-generating oxidase activity"/>
    <property type="evidence" value="ECO:0007669"/>
    <property type="project" value="TreeGrafter"/>
</dbReference>
<keyword evidence="3" id="KW-0732">Signal</keyword>
<dbReference type="Pfam" id="PF13365">
    <property type="entry name" value="Trypsin_2"/>
    <property type="match status" value="1"/>
</dbReference>
<protein>
    <submittedName>
        <fullName evidence="5">SUMF1/EgtB/PvdO family nonheme iron enzyme</fullName>
    </submittedName>
</protein>
<feature type="chain" id="PRO_5034837253" evidence="3">
    <location>
        <begin position="21"/>
        <end position="797"/>
    </location>
</feature>